<sequence>MYNEDGNEDINVNKLLKALDNEENESLLNLTSEKIMDLNHSVLKELLLPKEQHLDYLRKLREYKYVDEIKDLHYGSYIRWIPIKDPANTPLYKGGIVCDMDVTDSGINIKCKTPHNRFYRFKMDECLIFQKLSTQENIILSALNHLAKK</sequence>
<proteinExistence type="predicted"/>
<reference evidence="1" key="1">
    <citation type="journal article" date="2020" name="Nature">
        <title>Giant virus diversity and host interactions through global metagenomics.</title>
        <authorList>
            <person name="Schulz F."/>
            <person name="Roux S."/>
            <person name="Paez-Espino D."/>
            <person name="Jungbluth S."/>
            <person name="Walsh D.A."/>
            <person name="Denef V.J."/>
            <person name="McMahon K.D."/>
            <person name="Konstantinidis K.T."/>
            <person name="Eloe-Fadrosh E.A."/>
            <person name="Kyrpides N.C."/>
            <person name="Woyke T."/>
        </authorList>
    </citation>
    <scope>NUCLEOTIDE SEQUENCE</scope>
    <source>
        <strain evidence="1">GVMAG-M-3300009182-46</strain>
    </source>
</reference>
<dbReference type="AlphaFoldDB" id="A0A6C0FA92"/>
<dbReference type="EMBL" id="MN739030">
    <property type="protein sequence ID" value="QHT36075.1"/>
    <property type="molecule type" value="Genomic_DNA"/>
</dbReference>
<accession>A0A6C0FA92</accession>
<name>A0A6C0FA92_9ZZZZ</name>
<evidence type="ECO:0000313" key="1">
    <source>
        <dbReference type="EMBL" id="QHT36075.1"/>
    </source>
</evidence>
<protein>
    <submittedName>
        <fullName evidence="1">Uncharacterized protein</fullName>
    </submittedName>
</protein>
<organism evidence="1">
    <name type="scientific">viral metagenome</name>
    <dbReference type="NCBI Taxonomy" id="1070528"/>
    <lineage>
        <taxon>unclassified sequences</taxon>
        <taxon>metagenomes</taxon>
        <taxon>organismal metagenomes</taxon>
    </lineage>
</organism>